<proteinExistence type="predicted"/>
<accession>A0AAV5MDR3</accession>
<organism evidence="1 2">
    <name type="scientific">Rubroshorea leprosula</name>
    <dbReference type="NCBI Taxonomy" id="152421"/>
    <lineage>
        <taxon>Eukaryota</taxon>
        <taxon>Viridiplantae</taxon>
        <taxon>Streptophyta</taxon>
        <taxon>Embryophyta</taxon>
        <taxon>Tracheophyta</taxon>
        <taxon>Spermatophyta</taxon>
        <taxon>Magnoliopsida</taxon>
        <taxon>eudicotyledons</taxon>
        <taxon>Gunneridae</taxon>
        <taxon>Pentapetalae</taxon>
        <taxon>rosids</taxon>
        <taxon>malvids</taxon>
        <taxon>Malvales</taxon>
        <taxon>Dipterocarpaceae</taxon>
        <taxon>Rubroshorea</taxon>
    </lineage>
</organism>
<gene>
    <name evidence="1" type="ORF">SLEP1_g54074</name>
</gene>
<dbReference type="Proteomes" id="UP001054252">
    <property type="component" value="Unassembled WGS sequence"/>
</dbReference>
<dbReference type="AlphaFoldDB" id="A0AAV5MDR3"/>
<dbReference type="EMBL" id="BPVZ01000222">
    <property type="protein sequence ID" value="GKV47154.1"/>
    <property type="molecule type" value="Genomic_DNA"/>
</dbReference>
<keyword evidence="2" id="KW-1185">Reference proteome</keyword>
<evidence type="ECO:0000313" key="2">
    <source>
        <dbReference type="Proteomes" id="UP001054252"/>
    </source>
</evidence>
<protein>
    <submittedName>
        <fullName evidence="1">Uncharacterized protein</fullName>
    </submittedName>
</protein>
<reference evidence="1 2" key="1">
    <citation type="journal article" date="2021" name="Commun. Biol.">
        <title>The genome of Shorea leprosula (Dipterocarpaceae) highlights the ecological relevance of drought in aseasonal tropical rainforests.</title>
        <authorList>
            <person name="Ng K.K.S."/>
            <person name="Kobayashi M.J."/>
            <person name="Fawcett J.A."/>
            <person name="Hatakeyama M."/>
            <person name="Paape T."/>
            <person name="Ng C.H."/>
            <person name="Ang C.C."/>
            <person name="Tnah L.H."/>
            <person name="Lee C.T."/>
            <person name="Nishiyama T."/>
            <person name="Sese J."/>
            <person name="O'Brien M.J."/>
            <person name="Copetti D."/>
            <person name="Mohd Noor M.I."/>
            <person name="Ong R.C."/>
            <person name="Putra M."/>
            <person name="Sireger I.Z."/>
            <person name="Indrioko S."/>
            <person name="Kosugi Y."/>
            <person name="Izuno A."/>
            <person name="Isagi Y."/>
            <person name="Lee S.L."/>
            <person name="Shimizu K.K."/>
        </authorList>
    </citation>
    <scope>NUCLEOTIDE SEQUENCE [LARGE SCALE GENOMIC DNA]</scope>
    <source>
        <strain evidence="1">214</strain>
    </source>
</reference>
<evidence type="ECO:0000313" key="1">
    <source>
        <dbReference type="EMBL" id="GKV47154.1"/>
    </source>
</evidence>
<sequence length="48" mass="5217">MVSDYDMISSEPYAFVGPSHECTASVAPRIRVLGRDRFSVEGGQPSTL</sequence>
<comment type="caution">
    <text evidence="1">The sequence shown here is derived from an EMBL/GenBank/DDBJ whole genome shotgun (WGS) entry which is preliminary data.</text>
</comment>
<name>A0AAV5MDR3_9ROSI</name>